<proteinExistence type="predicted"/>
<gene>
    <name evidence="1" type="ORF">KTH64_00170</name>
</gene>
<evidence type="ECO:0000313" key="1">
    <source>
        <dbReference type="EMBL" id="MCU4395420.1"/>
    </source>
</evidence>
<evidence type="ECO:0000313" key="2">
    <source>
        <dbReference type="Proteomes" id="UP001208534"/>
    </source>
</evidence>
<accession>A0AAW5R502</accession>
<organism evidence="1 2">
    <name type="scientific">Acinetobacter junii</name>
    <dbReference type="NCBI Taxonomy" id="40215"/>
    <lineage>
        <taxon>Bacteria</taxon>
        <taxon>Pseudomonadati</taxon>
        <taxon>Pseudomonadota</taxon>
        <taxon>Gammaproteobacteria</taxon>
        <taxon>Moraxellales</taxon>
        <taxon>Moraxellaceae</taxon>
        <taxon>Acinetobacter</taxon>
    </lineage>
</organism>
<dbReference type="Proteomes" id="UP001208534">
    <property type="component" value="Unassembled WGS sequence"/>
</dbReference>
<name>A0AAW5R502_ACIJU</name>
<dbReference type="EMBL" id="JAHPRE010000001">
    <property type="protein sequence ID" value="MCU4395420.1"/>
    <property type="molecule type" value="Genomic_DNA"/>
</dbReference>
<dbReference type="SUPFAM" id="SSF53850">
    <property type="entry name" value="Periplasmic binding protein-like II"/>
    <property type="match status" value="1"/>
</dbReference>
<sequence length="192" mass="21706">MKYHFMDMGLDCAINFPIHTLGPEGTSSEYASQFFNDWMRDNYSQSFHNIELNQTYEEARHKIKNIQGLLIVANAYPQINNFYMDTSLKLIATFLYDTPLYGLVTNKELPSRPLVIASHPAPVPLISELLPSSLVIEKVIEMPSTSRAAQAVLLKEADIALTTEIAARLHKLNFISSTRPIQMLWSVFASNI</sequence>
<dbReference type="RefSeq" id="WP_151691021.1">
    <property type="nucleotide sequence ID" value="NZ_BKFQ01000056.1"/>
</dbReference>
<reference evidence="1" key="1">
    <citation type="submission" date="2021-06" db="EMBL/GenBank/DDBJ databases">
        <title>Propagation of a rapidly emergent carbapenem-resistant Acinetobacter baumannii lineage by various extra-hospital transmission networks.</title>
        <authorList>
            <person name="Calix J."/>
        </authorList>
    </citation>
    <scope>NUCLEOTIDE SEQUENCE</scope>
    <source>
        <strain evidence="1">WU_MDCI_Aw63</strain>
    </source>
</reference>
<comment type="caution">
    <text evidence="1">The sequence shown here is derived from an EMBL/GenBank/DDBJ whole genome shotgun (WGS) entry which is preliminary data.</text>
</comment>
<protein>
    <submittedName>
        <fullName evidence="1">Bacilysin biosynthesis protein BacA</fullName>
    </submittedName>
</protein>
<dbReference type="AlphaFoldDB" id="A0AAW5R502"/>